<dbReference type="Proteomes" id="UP000298030">
    <property type="component" value="Unassembled WGS sequence"/>
</dbReference>
<proteinExistence type="predicted"/>
<dbReference type="STRING" id="71717.A0A4Y7STD1"/>
<reference evidence="1 2" key="1">
    <citation type="journal article" date="2019" name="Nat. Ecol. Evol.">
        <title>Megaphylogeny resolves global patterns of mushroom evolution.</title>
        <authorList>
            <person name="Varga T."/>
            <person name="Krizsan K."/>
            <person name="Foldi C."/>
            <person name="Dima B."/>
            <person name="Sanchez-Garcia M."/>
            <person name="Sanchez-Ramirez S."/>
            <person name="Szollosi G.J."/>
            <person name="Szarkandi J.G."/>
            <person name="Papp V."/>
            <person name="Albert L."/>
            <person name="Andreopoulos W."/>
            <person name="Angelini C."/>
            <person name="Antonin V."/>
            <person name="Barry K.W."/>
            <person name="Bougher N.L."/>
            <person name="Buchanan P."/>
            <person name="Buyck B."/>
            <person name="Bense V."/>
            <person name="Catcheside P."/>
            <person name="Chovatia M."/>
            <person name="Cooper J."/>
            <person name="Damon W."/>
            <person name="Desjardin D."/>
            <person name="Finy P."/>
            <person name="Geml J."/>
            <person name="Haridas S."/>
            <person name="Hughes K."/>
            <person name="Justo A."/>
            <person name="Karasinski D."/>
            <person name="Kautmanova I."/>
            <person name="Kiss B."/>
            <person name="Kocsube S."/>
            <person name="Kotiranta H."/>
            <person name="LaButti K.M."/>
            <person name="Lechner B.E."/>
            <person name="Liimatainen K."/>
            <person name="Lipzen A."/>
            <person name="Lukacs Z."/>
            <person name="Mihaltcheva S."/>
            <person name="Morgado L.N."/>
            <person name="Niskanen T."/>
            <person name="Noordeloos M.E."/>
            <person name="Ohm R.A."/>
            <person name="Ortiz-Santana B."/>
            <person name="Ovrebo C."/>
            <person name="Racz N."/>
            <person name="Riley R."/>
            <person name="Savchenko A."/>
            <person name="Shiryaev A."/>
            <person name="Soop K."/>
            <person name="Spirin V."/>
            <person name="Szebenyi C."/>
            <person name="Tomsovsky M."/>
            <person name="Tulloss R.E."/>
            <person name="Uehling J."/>
            <person name="Grigoriev I.V."/>
            <person name="Vagvolgyi C."/>
            <person name="Papp T."/>
            <person name="Martin F.M."/>
            <person name="Miettinen O."/>
            <person name="Hibbett D.S."/>
            <person name="Nagy L.G."/>
        </authorList>
    </citation>
    <scope>NUCLEOTIDE SEQUENCE [LARGE SCALE GENOMIC DNA]</scope>
    <source>
        <strain evidence="1 2">FP101781</strain>
    </source>
</reference>
<dbReference type="AlphaFoldDB" id="A0A4Y7STD1"/>
<protein>
    <submittedName>
        <fullName evidence="1">Uncharacterized protein</fullName>
    </submittedName>
</protein>
<comment type="caution">
    <text evidence="1">The sequence shown here is derived from an EMBL/GenBank/DDBJ whole genome shotgun (WGS) entry which is preliminary data.</text>
</comment>
<accession>A0A4Y7STD1</accession>
<name>A0A4Y7STD1_COPMI</name>
<gene>
    <name evidence="1" type="ORF">FA13DRAFT_1638222</name>
</gene>
<sequence>TPSFAFDLLTPPGRKSFVLHSIQYLFGTTYDAGSDEMPISSLLAYVNAAMPVDKYEDFDTGEVSRYVGTAGREGRGVRLEGDVVRVGAGGE</sequence>
<dbReference type="OrthoDB" id="3270344at2759"/>
<dbReference type="EMBL" id="QPFP01000062">
    <property type="protein sequence ID" value="TEB24898.1"/>
    <property type="molecule type" value="Genomic_DNA"/>
</dbReference>
<organism evidence="1 2">
    <name type="scientific">Coprinellus micaceus</name>
    <name type="common">Glistening ink-cap mushroom</name>
    <name type="synonym">Coprinus micaceus</name>
    <dbReference type="NCBI Taxonomy" id="71717"/>
    <lineage>
        <taxon>Eukaryota</taxon>
        <taxon>Fungi</taxon>
        <taxon>Dikarya</taxon>
        <taxon>Basidiomycota</taxon>
        <taxon>Agaricomycotina</taxon>
        <taxon>Agaricomycetes</taxon>
        <taxon>Agaricomycetidae</taxon>
        <taxon>Agaricales</taxon>
        <taxon>Agaricineae</taxon>
        <taxon>Psathyrellaceae</taxon>
        <taxon>Coprinellus</taxon>
    </lineage>
</organism>
<feature type="non-terminal residue" evidence="1">
    <location>
        <position position="1"/>
    </location>
</feature>
<evidence type="ECO:0000313" key="1">
    <source>
        <dbReference type="EMBL" id="TEB24898.1"/>
    </source>
</evidence>
<evidence type="ECO:0000313" key="2">
    <source>
        <dbReference type="Proteomes" id="UP000298030"/>
    </source>
</evidence>
<keyword evidence="2" id="KW-1185">Reference proteome</keyword>